<dbReference type="EMBL" id="CP053835">
    <property type="protein sequence ID" value="QKF78935.1"/>
    <property type="molecule type" value="Genomic_DNA"/>
</dbReference>
<dbReference type="GO" id="GO:0006935">
    <property type="term" value="P:chemotaxis"/>
    <property type="evidence" value="ECO:0007669"/>
    <property type="project" value="UniProtKB-KW"/>
</dbReference>
<sequence length="658" mass="73471">MLKNLNTKMKLLLFPFMFVVIVFVSVLIYLNYSNLAEKRNEVALETEGFVQDLLKGRISVYQFLRNQNAENIQKVRDNFSALDKKVLDLKEAVSVERNKILCDEIIESSKNYMEDFEAFSKDYSKDKEETESLKATLNDMVKSGEILEVKIREINKSALDLKQEAHNSLNNILIALAIVAIISFILISLIISKIVITSLDNFKIGLISFFSYLNRSSKDISLLDDSSKDEFGEMAKFVNDNIKQIEKTINQDTALIEDAKVVMTRVNNGWYGQFIEKSTSNASLEEFRDNVNKMIESTRKRFEEVDEILEEYSKLDYRKALKMHPNDEKGGVFERLVVGINTLQDSITQMLIDNKTNGLTLDASSDILLINVDKLNLSSNEAAASLEETAAAIEEITSNVRNNTENIAKMAMLSNQVTKSANDGEKLANQTTQSMDEINNQVNLINEAITVIDQIAFQTNILSLNAAVEAATAGEAGKGFAVVAAEVRNLASRSAEAAKEIKAIVENATSKADQGKQIAGHMIDGYKQLNENIQHTINLISDIQNASKEQLLGIEQINDAVTQLDQQTQQNAMVASQTHDVAVITDQIAKLVVSNANEKEFNGKNEVKAKDMNLNTAKKENFVVAKKSTSKQQETTSTRKETKVVSSTKSNDDEWESF</sequence>
<evidence type="ECO:0000313" key="7">
    <source>
        <dbReference type="EMBL" id="QKF78935.1"/>
    </source>
</evidence>
<dbReference type="PANTHER" id="PTHR43531:SF11">
    <property type="entry name" value="METHYL-ACCEPTING CHEMOTAXIS PROTEIN 3"/>
    <property type="match status" value="1"/>
</dbReference>
<comment type="similarity">
    <text evidence="2">Belongs to the methyl-accepting chemotaxis (MCP) protein family.</text>
</comment>
<keyword evidence="8" id="KW-1185">Reference proteome</keyword>
<dbReference type="Proteomes" id="UP000503313">
    <property type="component" value="Chromosome"/>
</dbReference>
<dbReference type="GO" id="GO:0005886">
    <property type="term" value="C:plasma membrane"/>
    <property type="evidence" value="ECO:0007669"/>
    <property type="project" value="TreeGrafter"/>
</dbReference>
<dbReference type="InterPro" id="IPR051310">
    <property type="entry name" value="MCP_chemotaxis"/>
</dbReference>
<keyword evidence="3" id="KW-0807">Transducer</keyword>
<organism evidence="7 8">
    <name type="scientific">Arcobacter defluvii</name>
    <dbReference type="NCBI Taxonomy" id="873191"/>
    <lineage>
        <taxon>Bacteria</taxon>
        <taxon>Pseudomonadati</taxon>
        <taxon>Campylobacterota</taxon>
        <taxon>Epsilonproteobacteria</taxon>
        <taxon>Campylobacterales</taxon>
        <taxon>Arcobacteraceae</taxon>
        <taxon>Arcobacter</taxon>
    </lineage>
</organism>
<feature type="transmembrane region" description="Helical" evidence="5">
    <location>
        <begin position="172"/>
        <end position="191"/>
    </location>
</feature>
<dbReference type="Gene3D" id="1.10.287.950">
    <property type="entry name" value="Methyl-accepting chemotaxis protein"/>
    <property type="match status" value="1"/>
</dbReference>
<dbReference type="Gene3D" id="1.20.120.1530">
    <property type="match status" value="1"/>
</dbReference>
<evidence type="ECO:0000256" key="5">
    <source>
        <dbReference type="SAM" id="Phobius"/>
    </source>
</evidence>
<evidence type="ECO:0000256" key="3">
    <source>
        <dbReference type="PROSITE-ProRule" id="PRU00284"/>
    </source>
</evidence>
<evidence type="ECO:0000313" key="8">
    <source>
        <dbReference type="Proteomes" id="UP000503313"/>
    </source>
</evidence>
<keyword evidence="5" id="KW-1133">Transmembrane helix</keyword>
<keyword evidence="5" id="KW-0472">Membrane</keyword>
<proteinExistence type="inferred from homology"/>
<dbReference type="RefSeq" id="WP_172658813.1">
    <property type="nucleotide sequence ID" value="NZ_CP053835.1"/>
</dbReference>
<evidence type="ECO:0000256" key="1">
    <source>
        <dbReference type="ARBA" id="ARBA00022500"/>
    </source>
</evidence>
<dbReference type="PROSITE" id="PS50111">
    <property type="entry name" value="CHEMOTAXIS_TRANSDUC_2"/>
    <property type="match status" value="1"/>
</dbReference>
<feature type="transmembrane region" description="Helical" evidence="5">
    <location>
        <begin position="12"/>
        <end position="30"/>
    </location>
</feature>
<gene>
    <name evidence="7" type="ORF">ADFLV_2973</name>
</gene>
<evidence type="ECO:0000256" key="4">
    <source>
        <dbReference type="SAM" id="MobiDB-lite"/>
    </source>
</evidence>
<dbReference type="KEGG" id="adz:ADFLV_2973"/>
<feature type="compositionally biased region" description="Low complexity" evidence="4">
    <location>
        <begin position="626"/>
        <end position="636"/>
    </location>
</feature>
<dbReference type="GO" id="GO:0007165">
    <property type="term" value="P:signal transduction"/>
    <property type="evidence" value="ECO:0007669"/>
    <property type="project" value="UniProtKB-KW"/>
</dbReference>
<feature type="domain" description="Methyl-accepting transducer" evidence="6">
    <location>
        <begin position="357"/>
        <end position="586"/>
    </location>
</feature>
<dbReference type="SUPFAM" id="SSF58104">
    <property type="entry name" value="Methyl-accepting chemotaxis protein (MCP) signaling domain"/>
    <property type="match status" value="1"/>
</dbReference>
<dbReference type="PRINTS" id="PR00260">
    <property type="entry name" value="CHEMTRNSDUCR"/>
</dbReference>
<keyword evidence="5" id="KW-0812">Transmembrane</keyword>
<dbReference type="InterPro" id="IPR004089">
    <property type="entry name" value="MCPsignal_dom"/>
</dbReference>
<dbReference type="PANTHER" id="PTHR43531">
    <property type="entry name" value="PROTEIN ICFG"/>
    <property type="match status" value="1"/>
</dbReference>
<dbReference type="Pfam" id="PF00015">
    <property type="entry name" value="MCPsignal"/>
    <property type="match status" value="1"/>
</dbReference>
<dbReference type="InterPro" id="IPR004090">
    <property type="entry name" value="Chemotax_Me-accpt_rcpt"/>
</dbReference>
<dbReference type="AlphaFoldDB" id="A0AAE7E8D1"/>
<keyword evidence="1" id="KW-0145">Chemotaxis</keyword>
<dbReference type="GO" id="GO:0004888">
    <property type="term" value="F:transmembrane signaling receptor activity"/>
    <property type="evidence" value="ECO:0007669"/>
    <property type="project" value="InterPro"/>
</dbReference>
<evidence type="ECO:0000259" key="6">
    <source>
        <dbReference type="PROSITE" id="PS50111"/>
    </source>
</evidence>
<dbReference type="SMART" id="SM00283">
    <property type="entry name" value="MA"/>
    <property type="match status" value="1"/>
</dbReference>
<accession>A0AAE7E8D1</accession>
<reference evidence="7 8" key="1">
    <citation type="submission" date="2020-05" db="EMBL/GenBank/DDBJ databases">
        <title>Complete genome sequencing of Campylobacter and Arcobacter type strains.</title>
        <authorList>
            <person name="Miller W.G."/>
            <person name="Yee E."/>
        </authorList>
    </citation>
    <scope>NUCLEOTIDE SEQUENCE [LARGE SCALE GENOMIC DNA]</scope>
    <source>
        <strain evidence="7 8">LMG 25694</strain>
    </source>
</reference>
<feature type="region of interest" description="Disordered" evidence="4">
    <location>
        <begin position="625"/>
        <end position="658"/>
    </location>
</feature>
<name>A0AAE7E8D1_9BACT</name>
<protein>
    <submittedName>
        <fullName evidence="7">MCP-domain signal transduction protein</fullName>
    </submittedName>
</protein>
<evidence type="ECO:0000256" key="2">
    <source>
        <dbReference type="ARBA" id="ARBA00029447"/>
    </source>
</evidence>